<dbReference type="SMART" id="SM01192">
    <property type="entry name" value="Enolase_C"/>
    <property type="match status" value="1"/>
</dbReference>
<reference evidence="13" key="1">
    <citation type="submission" date="2021-01" db="EMBL/GenBank/DDBJ databases">
        <authorList>
            <person name="Corre E."/>
            <person name="Pelletier E."/>
            <person name="Niang G."/>
            <person name="Scheremetjew M."/>
            <person name="Finn R."/>
            <person name="Kale V."/>
            <person name="Holt S."/>
            <person name="Cochrane G."/>
            <person name="Meng A."/>
            <person name="Brown T."/>
            <person name="Cohen L."/>
        </authorList>
    </citation>
    <scope>NUCLEOTIDE SEQUENCE</scope>
    <source>
        <strain evidence="13">CCMP3107</strain>
    </source>
</reference>
<sequence>MIATLAKNVTKAVQVNGAARMSTISGIKAREIIDSRGNPTVEVDVTTNDGMFRASVPSGASTGIYEAAELRDGGSRYLGKGVLNAVNNANTKLAAGVVGQDPTQQEAIDNIMFEIDGTENKGNIGANAILGVSLAVAKAGAAAKRVPLYQHFADLGGNDKLVLPVPSFNVINGGSHAGNKLAFQEFMILPTGASSFSESMQMGCEVYHTLKKVIKSKYGQDATNVGDEGGFAPNIQNNVEGVELLMEAIEQAGHSGKVKIGMDVASSEFLVGPNQYDLDFKTPNNDKSQVISGPELGNLYKELMRDFPIVSIEDPFDQDDWENYTKFQAEVGDRCQIVGDDLLVTNPKKIVEASAKKACNALLLKVNQIGSVTESIQAVKMSKQNGWGVMASHRSGETEDYYIADLAVGLCTGQIKTGAPCRSERLAKLNQLLRIEEELGSAAVYAGETFRSPAWMA</sequence>
<dbReference type="PANTHER" id="PTHR11902">
    <property type="entry name" value="ENOLASE"/>
    <property type="match status" value="1"/>
</dbReference>
<feature type="domain" description="Enolase N-terminal" evidence="12">
    <location>
        <begin position="24"/>
        <end position="152"/>
    </location>
</feature>
<evidence type="ECO:0000256" key="1">
    <source>
        <dbReference type="ARBA" id="ARBA00004496"/>
    </source>
</evidence>
<dbReference type="FunFam" id="3.20.20.120:FF:000002">
    <property type="entry name" value="Enolase 1"/>
    <property type="match status" value="1"/>
</dbReference>
<dbReference type="NCBIfam" id="TIGR01060">
    <property type="entry name" value="eno"/>
    <property type="match status" value="1"/>
</dbReference>
<dbReference type="PIRSF" id="PIRSF001400">
    <property type="entry name" value="Enolase"/>
    <property type="match status" value="1"/>
</dbReference>
<keyword evidence="7" id="KW-0456">Lyase</keyword>
<feature type="active site" description="Proton donor" evidence="8">
    <location>
        <position position="228"/>
    </location>
</feature>
<comment type="similarity">
    <text evidence="3">Belongs to the enolase family.</text>
</comment>
<feature type="binding site" evidence="9">
    <location>
        <position position="340"/>
    </location>
    <ligand>
        <name>substrate</name>
    </ligand>
</feature>
<dbReference type="Pfam" id="PF03952">
    <property type="entry name" value="Enolase_N"/>
    <property type="match status" value="1"/>
</dbReference>
<name>A0A6S9GW60_HETAK</name>
<dbReference type="Gene3D" id="3.20.20.120">
    <property type="entry name" value="Enolase-like C-terminal domain"/>
    <property type="match status" value="1"/>
</dbReference>
<accession>A0A6S9GW60</accession>
<dbReference type="SFLD" id="SFLDS00001">
    <property type="entry name" value="Enolase"/>
    <property type="match status" value="1"/>
</dbReference>
<dbReference type="EC" id="4.2.1.11" evidence="4"/>
<dbReference type="GO" id="GO:0004634">
    <property type="term" value="F:phosphopyruvate hydratase activity"/>
    <property type="evidence" value="ECO:0007669"/>
    <property type="project" value="UniProtKB-EC"/>
</dbReference>
<evidence type="ECO:0000259" key="12">
    <source>
        <dbReference type="SMART" id="SM01193"/>
    </source>
</evidence>
<dbReference type="FunFam" id="3.30.390.10:FF:000001">
    <property type="entry name" value="Enolase"/>
    <property type="match status" value="1"/>
</dbReference>
<comment type="pathway">
    <text evidence="2">Carbohydrate degradation; glycolysis; pyruvate from D-glyceraldehyde 3-phosphate: step 4/5.</text>
</comment>
<comment type="subcellular location">
    <subcellularLocation>
        <location evidence="1">Cytoplasm</location>
    </subcellularLocation>
</comment>
<dbReference type="PANTHER" id="PTHR11902:SF1">
    <property type="entry name" value="ENOLASE"/>
    <property type="match status" value="1"/>
</dbReference>
<evidence type="ECO:0000256" key="10">
    <source>
        <dbReference type="PIRSR" id="PIRSR001400-3"/>
    </source>
</evidence>
<dbReference type="PROSITE" id="PS00164">
    <property type="entry name" value="ENOLASE"/>
    <property type="match status" value="1"/>
</dbReference>
<feature type="binding site" evidence="10">
    <location>
        <position position="313"/>
    </location>
    <ligand>
        <name>Mg(2+)</name>
        <dbReference type="ChEBI" id="CHEBI:18420"/>
    </ligand>
</feature>
<proteinExistence type="inferred from homology"/>
<dbReference type="InterPro" id="IPR036849">
    <property type="entry name" value="Enolase-like_C_sf"/>
</dbReference>
<dbReference type="InterPro" id="IPR029017">
    <property type="entry name" value="Enolase-like_N"/>
</dbReference>
<feature type="binding site" evidence="10">
    <location>
        <position position="263"/>
    </location>
    <ligand>
        <name>Mg(2+)</name>
        <dbReference type="ChEBI" id="CHEBI:18420"/>
    </ligand>
</feature>
<dbReference type="EMBL" id="HBIU01027723">
    <property type="protein sequence ID" value="CAE0634069.1"/>
    <property type="molecule type" value="Transcribed_RNA"/>
</dbReference>
<gene>
    <name evidence="13" type="ORF">HAKA00212_LOCUS12783</name>
</gene>
<dbReference type="AlphaFoldDB" id="A0A6S9GW60"/>
<evidence type="ECO:0000256" key="4">
    <source>
        <dbReference type="ARBA" id="ARBA00012058"/>
    </source>
</evidence>
<dbReference type="UniPathway" id="UPA00109">
    <property type="reaction ID" value="UER00187"/>
</dbReference>
<feature type="binding site" evidence="9">
    <location>
        <position position="176"/>
    </location>
    <ligand>
        <name>substrate</name>
    </ligand>
</feature>
<dbReference type="SUPFAM" id="SSF54826">
    <property type="entry name" value="Enolase N-terminal domain-like"/>
    <property type="match status" value="1"/>
</dbReference>
<protein>
    <recommendedName>
        <fullName evidence="4">phosphopyruvate hydratase</fullName>
        <ecNumber evidence="4">4.2.1.11</ecNumber>
    </recommendedName>
</protein>
<feature type="binding site" evidence="9">
    <location>
        <position position="185"/>
    </location>
    <ligand>
        <name>substrate</name>
    </ligand>
</feature>
<keyword evidence="6" id="KW-0324">Glycolysis</keyword>
<evidence type="ECO:0000256" key="7">
    <source>
        <dbReference type="ARBA" id="ARBA00023239"/>
    </source>
</evidence>
<dbReference type="HAMAP" id="MF_00318">
    <property type="entry name" value="Enolase"/>
    <property type="match status" value="1"/>
</dbReference>
<evidence type="ECO:0000256" key="8">
    <source>
        <dbReference type="PIRSR" id="PIRSR001400-1"/>
    </source>
</evidence>
<keyword evidence="10" id="KW-0479">Metal-binding</keyword>
<organism evidence="13">
    <name type="scientific">Heterosigma akashiwo</name>
    <name type="common">Chromophytic alga</name>
    <name type="synonym">Heterosigma carterae</name>
    <dbReference type="NCBI Taxonomy" id="2829"/>
    <lineage>
        <taxon>Eukaryota</taxon>
        <taxon>Sar</taxon>
        <taxon>Stramenopiles</taxon>
        <taxon>Ochrophyta</taxon>
        <taxon>Raphidophyceae</taxon>
        <taxon>Chattonellales</taxon>
        <taxon>Chattonellaceae</taxon>
        <taxon>Heterosigma</taxon>
    </lineage>
</organism>
<evidence type="ECO:0000256" key="2">
    <source>
        <dbReference type="ARBA" id="ARBA00005031"/>
    </source>
</evidence>
<dbReference type="InterPro" id="IPR020811">
    <property type="entry name" value="Enolase_N"/>
</dbReference>
<dbReference type="GO" id="GO:0006096">
    <property type="term" value="P:glycolytic process"/>
    <property type="evidence" value="ECO:0007669"/>
    <property type="project" value="UniProtKB-UniPathway"/>
</dbReference>
<dbReference type="GO" id="GO:0000287">
    <property type="term" value="F:magnesium ion binding"/>
    <property type="evidence" value="ECO:0007669"/>
    <property type="project" value="InterPro"/>
</dbReference>
<evidence type="ECO:0000256" key="6">
    <source>
        <dbReference type="ARBA" id="ARBA00023152"/>
    </source>
</evidence>
<keyword evidence="5 10" id="KW-0460">Magnesium</keyword>
<dbReference type="PRINTS" id="PR00148">
    <property type="entry name" value="ENOLASE"/>
</dbReference>
<dbReference type="InterPro" id="IPR020809">
    <property type="entry name" value="Enolase_CS"/>
</dbReference>
<evidence type="ECO:0000256" key="9">
    <source>
        <dbReference type="PIRSR" id="PIRSR001400-2"/>
    </source>
</evidence>
<evidence type="ECO:0000256" key="5">
    <source>
        <dbReference type="ARBA" id="ARBA00022842"/>
    </source>
</evidence>
<dbReference type="InterPro" id="IPR020810">
    <property type="entry name" value="Enolase_C"/>
</dbReference>
<feature type="binding site" evidence="10">
    <location>
        <position position="340"/>
    </location>
    <ligand>
        <name>Mg(2+)</name>
        <dbReference type="ChEBI" id="CHEBI:18420"/>
    </ligand>
</feature>
<dbReference type="InterPro" id="IPR000941">
    <property type="entry name" value="Enolase"/>
</dbReference>
<comment type="cofactor">
    <cofactor evidence="10">
        <name>Mg(2+)</name>
        <dbReference type="ChEBI" id="CHEBI:18420"/>
    </cofactor>
    <text evidence="10">Mg(2+) is required for catalysis and for stabilizing the dimer.</text>
</comment>
<feature type="domain" description="Enolase C-terminal TIM barrel" evidence="11">
    <location>
        <begin position="160"/>
        <end position="453"/>
    </location>
</feature>
<dbReference type="SFLD" id="SFLDF00002">
    <property type="entry name" value="enolase"/>
    <property type="match status" value="1"/>
</dbReference>
<dbReference type="CDD" id="cd03313">
    <property type="entry name" value="enolase"/>
    <property type="match status" value="1"/>
</dbReference>
<evidence type="ECO:0000259" key="11">
    <source>
        <dbReference type="SMART" id="SM01192"/>
    </source>
</evidence>
<feature type="binding site" evidence="9">
    <location>
        <begin position="392"/>
        <end position="395"/>
    </location>
    <ligand>
        <name>substrate</name>
    </ligand>
</feature>
<feature type="active site" description="Proton acceptor" evidence="8">
    <location>
        <position position="365"/>
    </location>
</feature>
<dbReference type="SMART" id="SM01193">
    <property type="entry name" value="Enolase_N"/>
    <property type="match status" value="1"/>
</dbReference>
<feature type="binding site" evidence="9">
    <location>
        <position position="313"/>
    </location>
    <ligand>
        <name>substrate</name>
    </ligand>
</feature>
<dbReference type="SUPFAM" id="SSF51604">
    <property type="entry name" value="Enolase C-terminal domain-like"/>
    <property type="match status" value="1"/>
</dbReference>
<dbReference type="Pfam" id="PF00113">
    <property type="entry name" value="Enolase_C"/>
    <property type="match status" value="1"/>
</dbReference>
<dbReference type="Gene3D" id="3.30.390.10">
    <property type="entry name" value="Enolase-like, N-terminal domain"/>
    <property type="match status" value="1"/>
</dbReference>
<evidence type="ECO:0000256" key="3">
    <source>
        <dbReference type="ARBA" id="ARBA00009604"/>
    </source>
</evidence>
<dbReference type="GO" id="GO:0000015">
    <property type="term" value="C:phosphopyruvate hydratase complex"/>
    <property type="evidence" value="ECO:0007669"/>
    <property type="project" value="InterPro"/>
</dbReference>
<evidence type="ECO:0000313" key="13">
    <source>
        <dbReference type="EMBL" id="CAE0634069.1"/>
    </source>
</evidence>
<dbReference type="SFLD" id="SFLDG00178">
    <property type="entry name" value="enolase"/>
    <property type="match status" value="1"/>
</dbReference>
<feature type="binding site" evidence="9">
    <location>
        <position position="416"/>
    </location>
    <ligand>
        <name>substrate</name>
    </ligand>
</feature>